<dbReference type="Proteomes" id="UP000824533">
    <property type="component" value="Linkage Group LG24"/>
</dbReference>
<evidence type="ECO:0000313" key="2">
    <source>
        <dbReference type="Proteomes" id="UP000824533"/>
    </source>
</evidence>
<evidence type="ECO:0000313" key="1">
    <source>
        <dbReference type="EMBL" id="KAJ0171599.1"/>
    </source>
</evidence>
<keyword evidence="2" id="KW-1185">Reference proteome</keyword>
<reference evidence="1 2" key="1">
    <citation type="journal article" date="2021" name="Front. Genet.">
        <title>Chromosome-Level Genome Assembly Reveals Significant Gene Expansion in the Toll and IMD Signaling Pathways of Dendrolimus kikuchii.</title>
        <authorList>
            <person name="Zhou J."/>
            <person name="Wu P."/>
            <person name="Xiong Z."/>
            <person name="Liu N."/>
            <person name="Zhao N."/>
            <person name="Ji M."/>
            <person name="Qiu Y."/>
            <person name="Yang B."/>
        </authorList>
    </citation>
    <scope>NUCLEOTIDE SEQUENCE [LARGE SCALE GENOMIC DNA]</scope>
    <source>
        <strain evidence="1">Ann1</strain>
    </source>
</reference>
<sequence length="1554" mass="181344">MSNEQANDADDGDKINDEKTDNEAKETKDKTRSVSFNRDVHVKRFGKPRESRGASEAPSIRKEPFTHLSEQELIEEANKVLAQAKSVTCTADNPPEKFFSLPHRRKFTEKTDRRNSDDTTSEKTPLGRSTSDVTSKKRKERTSLSTLFRRAQRTKSPEAPVVVATKPVAVVKRSKSDVTDLKSNTNLTKNKPIRKRSGSETEEFLKSLRNKKTQLSPIIESSPREDYFKNTPPLEVFQNQKNQKETTIENKSKKVNPVEKPPRYKASDKDPKPPARAKRGKSQEKDKEKEKSPITDTPKRKTEVKRTVLVDEIDSHKNENVEVKDKIKDSIRKIEENVYGSKDMIHSSQQPPDKPLLTRGNTVGHIVKILKEDQQAPPPKSHLIIAPNGTNSNQPFSYIKPSVSPDPNLFVKTSPERVPSPVNKMNRNKGVVYAQVVRDIDSSRYKQNIHKMYTKDKYGHYSDEDEGLGYDDRHKVSNRYDYDYKTNENGNFNSLEDYTPESPIKPKIKTYKIPSFENLEPIYANEDSPDLIDKFRGRADGMDTKRKQYEPEQTKVDLDFNELSHRRQLLESRLNARRLDRERIVDNSITRYIKEDPIYEAERRMKATEKFVNETVRYCRNTIERDGYTESSITEDYNKYDNDSHKVKYNTETRTFHKVPKGELDRREFIDRIDSRYRDDRKDFPPEPEYEPPSLESNIRKPVLTPDEYKEKKYKAKKNLTSSQDLLQTNPKYKKDEWFGRRKGHYASNPEIAQEREEEYANLPKYPDSYHNSLRRGKNKDRYKEGFAIRRHDSGDSRDYYREETPRRYEIDNRLVDSGIENDFRKDSSNEIHRSRHRRHESIDDVRDTSMFLASERQHTEDNYPSEQIYANGDYLAKYKDYKDSKVYRDGKETRKEYDLWDGSAEEAHLEKIENYDKSPSRLEEKVSAKPPKAKKLSGLEKMKQLFSRDSSKKSKKEKEPVQPKTRTRVLKSPEHLVKDDSDYRRYTDPEPSDIMVRKRDYECSADERRYRSSREDLDRYRSPDPRDSDLEKERRYRSSREPELNGRYDRTIKEERRYKERKEEKRRYHSSDRESEHHSRPPSEGESDIRKSRSRTAGPMDSPALAERYRERRRLATPSPTPSPPRRPPTSSTQTGSTWFKSLDRLTRKKGKSPKIEKEITTEDERKPWSKPTKPLNSPAKNLRFFGDTDQDSDATPKRSNVNKSKSHPTSKQHRTLRKTISNSSTGLDEVDHSELSSKSYSLSNLQKEHERGRDSPRRVYKRNLQNISEIQSNSENESQLERKMAAKPPISPYERSRSHSSSKTLKGTKNDLGRRTEERSSSELRSSKQELSRDIKNRRRTPITNSGESSTEGDSSQQSQRSVVYLHATTVGDIPNPNRLTRNRSRDDVSSINSSNLQVKSTTKSFSLFAPWTPKHYDSHDVHYAQKPRKTKEVIKKAPSTKTLTDDRPANLQKNKSYSQTTLTRRPQSSRLTSSSMTLYKKPEKRVRESQQTLRKSVGRDGKKSQSTEVINRDVEKERLSRSISMKDNNKKAGWFKLSNKNKKPELNTRVR</sequence>
<accession>A0ACC1CJ38</accession>
<name>A0ACC1CJ38_9NEOP</name>
<proteinExistence type="predicted"/>
<organism evidence="1 2">
    <name type="scientific">Dendrolimus kikuchii</name>
    <dbReference type="NCBI Taxonomy" id="765133"/>
    <lineage>
        <taxon>Eukaryota</taxon>
        <taxon>Metazoa</taxon>
        <taxon>Ecdysozoa</taxon>
        <taxon>Arthropoda</taxon>
        <taxon>Hexapoda</taxon>
        <taxon>Insecta</taxon>
        <taxon>Pterygota</taxon>
        <taxon>Neoptera</taxon>
        <taxon>Endopterygota</taxon>
        <taxon>Lepidoptera</taxon>
        <taxon>Glossata</taxon>
        <taxon>Ditrysia</taxon>
        <taxon>Bombycoidea</taxon>
        <taxon>Lasiocampidae</taxon>
        <taxon>Dendrolimus</taxon>
    </lineage>
</organism>
<protein>
    <submittedName>
        <fullName evidence="1">Uncharacterized protein</fullName>
    </submittedName>
</protein>
<comment type="caution">
    <text evidence="1">The sequence shown here is derived from an EMBL/GenBank/DDBJ whole genome shotgun (WGS) entry which is preliminary data.</text>
</comment>
<gene>
    <name evidence="1" type="ORF">K1T71_013149</name>
</gene>
<dbReference type="EMBL" id="CM034410">
    <property type="protein sequence ID" value="KAJ0171599.1"/>
    <property type="molecule type" value="Genomic_DNA"/>
</dbReference>